<keyword evidence="7" id="KW-0067">ATP-binding</keyword>
<evidence type="ECO:0000256" key="8">
    <source>
        <dbReference type="ARBA" id="ARBA00022909"/>
    </source>
</evidence>
<comment type="pathway">
    <text evidence="9">Cofactor biosynthesis; tetrahydrofolate biosynthesis; 2-amino-4-hydroxy-6-hydroxymethyl-7,8-dihydropteridine diphosphate from 7,8-dihydroneopterin triphosphate: step 3/4.</text>
</comment>
<dbReference type="SUPFAM" id="SSF55620">
    <property type="entry name" value="Tetrahydrobiopterin biosynthesis enzymes-like"/>
    <property type="match status" value="1"/>
</dbReference>
<evidence type="ECO:0000256" key="9">
    <source>
        <dbReference type="RuleBase" id="RU362079"/>
    </source>
</evidence>
<dbReference type="GO" id="GO:0046654">
    <property type="term" value="P:tetrahydrofolate biosynthetic process"/>
    <property type="evidence" value="ECO:0007669"/>
    <property type="project" value="UniProtKB-UniRule"/>
</dbReference>
<evidence type="ECO:0000313" key="12">
    <source>
        <dbReference type="Proteomes" id="UP000446866"/>
    </source>
</evidence>
<dbReference type="EMBL" id="QXWK01000017">
    <property type="protein sequence ID" value="NBH61968.1"/>
    <property type="molecule type" value="Genomic_DNA"/>
</dbReference>
<dbReference type="PROSITE" id="PS00794">
    <property type="entry name" value="HPPK"/>
    <property type="match status" value="1"/>
</dbReference>
<dbReference type="GO" id="GO:0005524">
    <property type="term" value="F:ATP binding"/>
    <property type="evidence" value="ECO:0007669"/>
    <property type="project" value="UniProtKB-KW"/>
</dbReference>
<keyword evidence="4 11" id="KW-0808">Transferase</keyword>
<dbReference type="InterPro" id="IPR000550">
    <property type="entry name" value="Hppk"/>
</dbReference>
<dbReference type="GO" id="GO:0046656">
    <property type="term" value="P:folic acid biosynthetic process"/>
    <property type="evidence" value="ECO:0007669"/>
    <property type="project" value="UniProtKB-UniRule"/>
</dbReference>
<comment type="similarity">
    <text evidence="3">In the N-terminal section; belongs to the DHNA family.</text>
</comment>
<keyword evidence="12" id="KW-1185">Reference proteome</keyword>
<keyword evidence="5" id="KW-0547">Nucleotide-binding</keyword>
<evidence type="ECO:0000256" key="7">
    <source>
        <dbReference type="ARBA" id="ARBA00022840"/>
    </source>
</evidence>
<evidence type="ECO:0000256" key="4">
    <source>
        <dbReference type="ARBA" id="ARBA00022679"/>
    </source>
</evidence>
<dbReference type="Proteomes" id="UP000446866">
    <property type="component" value="Unassembled WGS sequence"/>
</dbReference>
<evidence type="ECO:0000259" key="10">
    <source>
        <dbReference type="PROSITE" id="PS00794"/>
    </source>
</evidence>
<comment type="function">
    <text evidence="9">Catalyzes the conversion of 7,8-dihydroneopterin to 6-hydroxymethyl-7,8-dihydropterin.</text>
</comment>
<evidence type="ECO:0000256" key="1">
    <source>
        <dbReference type="ARBA" id="ARBA00000198"/>
    </source>
</evidence>
<dbReference type="Gene3D" id="3.30.1130.10">
    <property type="match status" value="1"/>
</dbReference>
<evidence type="ECO:0000256" key="5">
    <source>
        <dbReference type="ARBA" id="ARBA00022741"/>
    </source>
</evidence>
<dbReference type="UniPathway" id="UPA00077">
    <property type="reaction ID" value="UER00154"/>
</dbReference>
<keyword evidence="6 11" id="KW-0418">Kinase</keyword>
<feature type="domain" description="7,8-dihydro-6-hydroxymethylpterin-pyrophosphokinase" evidence="10">
    <location>
        <begin position="209"/>
        <end position="220"/>
    </location>
</feature>
<sequence>MKKYDEIHIENLQFFANHGVFSEETALGQKFVVSAVLYSDLQSAGRSDDLTESTHYGEVSQFMVGFLQEHTYKLIEAAAEQLAWAVLEAFPLVRGISLEIKKPWAPVKLPLDYVSVKITRFWHRCYIALGSNLGDKKGYLDMAVSRLSQSEGCRVKKVADYIVTEPYGGVEQDDFLNSCLELETLLSPAELLTLLHEIEAAADRKREIHWGPRTLDLDILLYDDLVMDSEALTIPHVEMHKRDFVLTPLAQIAPWVRHPVFGKTIKALKEEL</sequence>
<dbReference type="GO" id="GO:0004150">
    <property type="term" value="F:dihydroneopterin aldolase activity"/>
    <property type="evidence" value="ECO:0007669"/>
    <property type="project" value="UniProtKB-UniRule"/>
</dbReference>
<dbReference type="RefSeq" id="WP_160202248.1">
    <property type="nucleotide sequence ID" value="NZ_QXWK01000017.1"/>
</dbReference>
<dbReference type="EC" id="2.7.6.3" evidence="9"/>
<dbReference type="Pfam" id="PF01288">
    <property type="entry name" value="HPPK"/>
    <property type="match status" value="1"/>
</dbReference>
<comment type="catalytic activity">
    <reaction evidence="9">
        <text>7,8-dihydroneopterin = 6-hydroxymethyl-7,8-dihydropterin + glycolaldehyde</text>
        <dbReference type="Rhea" id="RHEA:10540"/>
        <dbReference type="ChEBI" id="CHEBI:17001"/>
        <dbReference type="ChEBI" id="CHEBI:17071"/>
        <dbReference type="ChEBI" id="CHEBI:44841"/>
        <dbReference type="EC" id="4.1.2.25"/>
    </reaction>
</comment>
<dbReference type="Pfam" id="PF02152">
    <property type="entry name" value="FolB"/>
    <property type="match status" value="1"/>
</dbReference>
<accession>A0A845QPK7</accession>
<dbReference type="Gene3D" id="3.30.70.560">
    <property type="entry name" value="7,8-Dihydro-6-hydroxymethylpterin-pyrophosphokinase HPPK"/>
    <property type="match status" value="1"/>
</dbReference>
<dbReference type="InterPro" id="IPR043133">
    <property type="entry name" value="GTP-CH-I_C/QueF"/>
</dbReference>
<comment type="pathway">
    <text evidence="2">Cofactor biosynthesis; tetrahydrofolate biosynthesis; 2-amino-4-hydroxy-6-hydroxymethyl-7,8-dihydropteridine diphosphate from 7,8-dihydroneopterin triphosphate: step 4/4.</text>
</comment>
<dbReference type="GO" id="GO:0003848">
    <property type="term" value="F:2-amino-4-hydroxy-6-hydroxymethyldihydropteridine diphosphokinase activity"/>
    <property type="evidence" value="ECO:0007669"/>
    <property type="project" value="UniProtKB-EC"/>
</dbReference>
<evidence type="ECO:0000256" key="3">
    <source>
        <dbReference type="ARBA" id="ARBA00009640"/>
    </source>
</evidence>
<dbReference type="CDD" id="cd00483">
    <property type="entry name" value="HPPK"/>
    <property type="match status" value="1"/>
</dbReference>
<evidence type="ECO:0000256" key="6">
    <source>
        <dbReference type="ARBA" id="ARBA00022777"/>
    </source>
</evidence>
<dbReference type="PANTHER" id="PTHR43071:SF1">
    <property type="entry name" value="2-AMINO-4-HYDROXY-6-HYDROXYMETHYLDIHYDROPTERIDINE PYROPHOSPHOKINASE"/>
    <property type="match status" value="1"/>
</dbReference>
<comment type="catalytic activity">
    <reaction evidence="1">
        <text>6-hydroxymethyl-7,8-dihydropterin + ATP = (7,8-dihydropterin-6-yl)methyl diphosphate + AMP + H(+)</text>
        <dbReference type="Rhea" id="RHEA:11412"/>
        <dbReference type="ChEBI" id="CHEBI:15378"/>
        <dbReference type="ChEBI" id="CHEBI:30616"/>
        <dbReference type="ChEBI" id="CHEBI:44841"/>
        <dbReference type="ChEBI" id="CHEBI:72950"/>
        <dbReference type="ChEBI" id="CHEBI:456215"/>
        <dbReference type="EC" id="2.7.6.3"/>
    </reaction>
</comment>
<reference evidence="11 12" key="1">
    <citation type="submission" date="2018-08" db="EMBL/GenBank/DDBJ databases">
        <title>Murine metabolic-syndrome-specific gut microbial biobank.</title>
        <authorList>
            <person name="Liu C."/>
        </authorList>
    </citation>
    <scope>NUCLEOTIDE SEQUENCE [LARGE SCALE GENOMIC DNA]</scope>
    <source>
        <strain evidence="11 12">28</strain>
    </source>
</reference>
<name>A0A845QPK7_9FIRM</name>
<protein>
    <recommendedName>
        <fullName evidence="9">Bifunctional folate synthesis protein</fullName>
    </recommendedName>
    <domain>
        <recommendedName>
            <fullName evidence="9">Dihydroneopterin aldolase</fullName>
            <shortName evidence="9">DHNA</shortName>
            <ecNumber evidence="9">4.1.2.25</ecNumber>
        </recommendedName>
        <alternativeName>
            <fullName evidence="9">7,8-dihydroneopterin aldolase</fullName>
        </alternativeName>
    </domain>
    <domain>
        <recommendedName>
            <fullName evidence="9">2-amino-4-hydroxy-6-hydroxymethyldihydropteridine pyrophosphokinase</fullName>
            <ecNumber evidence="9">2.7.6.3</ecNumber>
        </recommendedName>
        <alternativeName>
            <fullName evidence="9">6-hydroxymethyl-7,8-dihydropterin pyrophosphokinase</fullName>
            <shortName evidence="9">PPPK</shortName>
        </alternativeName>
        <alternativeName>
            <fullName evidence="9">7,8-dihydro-6-hydroxymethylpterin pyrophosphokinase</fullName>
            <shortName evidence="9">HPPK</shortName>
        </alternativeName>
    </domain>
</protein>
<evidence type="ECO:0000256" key="2">
    <source>
        <dbReference type="ARBA" id="ARBA00005051"/>
    </source>
</evidence>
<organism evidence="11 12">
    <name type="scientific">Anaerotruncus colihominis</name>
    <dbReference type="NCBI Taxonomy" id="169435"/>
    <lineage>
        <taxon>Bacteria</taxon>
        <taxon>Bacillati</taxon>
        <taxon>Bacillota</taxon>
        <taxon>Clostridia</taxon>
        <taxon>Eubacteriales</taxon>
        <taxon>Oscillospiraceae</taxon>
        <taxon>Anaerotruncus</taxon>
    </lineage>
</organism>
<gene>
    <name evidence="11" type="primary">folK</name>
    <name evidence="11" type="ORF">D0435_09920</name>
</gene>
<dbReference type="NCBIfam" id="TIGR00526">
    <property type="entry name" value="folB_dom"/>
    <property type="match status" value="1"/>
</dbReference>
<evidence type="ECO:0000313" key="11">
    <source>
        <dbReference type="EMBL" id="NBH61968.1"/>
    </source>
</evidence>
<dbReference type="PANTHER" id="PTHR43071">
    <property type="entry name" value="2-AMINO-4-HYDROXY-6-HYDROXYMETHYLDIHYDROPTERIDINE PYROPHOSPHOKINASE"/>
    <property type="match status" value="1"/>
</dbReference>
<keyword evidence="9" id="KW-0456">Lyase</keyword>
<proteinExistence type="inferred from homology"/>
<dbReference type="EC" id="4.1.2.25" evidence="9"/>
<keyword evidence="8 9" id="KW-0289">Folate biosynthesis</keyword>
<comment type="similarity">
    <text evidence="9">Belongs to the DHNA family.</text>
</comment>
<dbReference type="InterPro" id="IPR006157">
    <property type="entry name" value="FolB_dom"/>
</dbReference>
<comment type="caution">
    <text evidence="11">The sequence shown here is derived from an EMBL/GenBank/DDBJ whole genome shotgun (WGS) entry which is preliminary data.</text>
</comment>
<dbReference type="NCBIfam" id="TIGR00525">
    <property type="entry name" value="folB"/>
    <property type="match status" value="1"/>
</dbReference>
<dbReference type="SMART" id="SM00905">
    <property type="entry name" value="FolB"/>
    <property type="match status" value="1"/>
</dbReference>
<dbReference type="InterPro" id="IPR006156">
    <property type="entry name" value="Dihydroneopterin_aldolase"/>
</dbReference>
<dbReference type="AlphaFoldDB" id="A0A845QPK7"/>
<dbReference type="SUPFAM" id="SSF55083">
    <property type="entry name" value="6-hydroxymethyl-7,8-dihydropterin pyrophosphokinase, HPPK"/>
    <property type="match status" value="1"/>
</dbReference>
<dbReference type="GO" id="GO:0016301">
    <property type="term" value="F:kinase activity"/>
    <property type="evidence" value="ECO:0007669"/>
    <property type="project" value="UniProtKB-KW"/>
</dbReference>
<dbReference type="InterPro" id="IPR035907">
    <property type="entry name" value="Hppk_sf"/>
</dbReference>
<dbReference type="NCBIfam" id="TIGR01498">
    <property type="entry name" value="folK"/>
    <property type="match status" value="1"/>
</dbReference>
<dbReference type="CDD" id="cd00534">
    <property type="entry name" value="DHNA_DHNTPE"/>
    <property type="match status" value="1"/>
</dbReference>